<dbReference type="EC" id="2.8.1.7" evidence="10"/>
<dbReference type="Proteomes" id="UP000182192">
    <property type="component" value="Unassembled WGS sequence"/>
</dbReference>
<dbReference type="PANTHER" id="PTHR11601">
    <property type="entry name" value="CYSTEINE DESULFURYLASE FAMILY MEMBER"/>
    <property type="match status" value="1"/>
</dbReference>
<feature type="binding site" evidence="10">
    <location>
        <begin position="210"/>
        <end position="212"/>
    </location>
    <ligand>
        <name>pyridoxal 5'-phosphate</name>
        <dbReference type="ChEBI" id="CHEBI:597326"/>
    </ligand>
</feature>
<evidence type="ECO:0000313" key="14">
    <source>
        <dbReference type="Proteomes" id="UP000182192"/>
    </source>
</evidence>
<comment type="function">
    <text evidence="10">Master enzyme that delivers sulfur to a number of partners involved in Fe-S cluster assembly, tRNA modification or cofactor biosynthesis. Catalyzes the removal of elemental sulfur atoms from cysteine to produce alanine. Functions as a sulfur delivery protein for Fe-S cluster synthesis onto IscU, an Fe-S scaffold assembly protein, as well as other S acceptor proteins.</text>
</comment>
<keyword evidence="5 10" id="KW-0479">Metal-binding</keyword>
<dbReference type="InterPro" id="IPR015421">
    <property type="entry name" value="PyrdxlP-dep_Trfase_major"/>
</dbReference>
<keyword evidence="8 10" id="KW-0411">Iron-sulfur</keyword>
<feature type="domain" description="Aminotransferase class V" evidence="12">
    <location>
        <begin position="13"/>
        <end position="376"/>
    </location>
</feature>
<evidence type="ECO:0000256" key="8">
    <source>
        <dbReference type="ARBA" id="ARBA00023014"/>
    </source>
</evidence>
<dbReference type="GO" id="GO:0046872">
    <property type="term" value="F:metal ion binding"/>
    <property type="evidence" value="ECO:0007669"/>
    <property type="project" value="UniProtKB-KW"/>
</dbReference>
<dbReference type="GO" id="GO:1990221">
    <property type="term" value="C:L-cysteine desulfurase complex"/>
    <property type="evidence" value="ECO:0007669"/>
    <property type="project" value="UniProtKB-ARBA"/>
</dbReference>
<dbReference type="FunFam" id="3.40.640.10:FF:000084">
    <property type="entry name" value="IscS-like cysteine desulfurase"/>
    <property type="match status" value="1"/>
</dbReference>
<dbReference type="HAMAP" id="MF_00331">
    <property type="entry name" value="Cys_desulf_IscS"/>
    <property type="match status" value="1"/>
</dbReference>
<feature type="binding site" evidence="10">
    <location>
        <position position="162"/>
    </location>
    <ligand>
        <name>pyridoxal 5'-phosphate</name>
        <dbReference type="ChEBI" id="CHEBI:597326"/>
    </ligand>
</feature>
<evidence type="ECO:0000256" key="7">
    <source>
        <dbReference type="ARBA" id="ARBA00023004"/>
    </source>
</evidence>
<dbReference type="NCBIfam" id="TIGR03402">
    <property type="entry name" value="FeS_nifS"/>
    <property type="match status" value="1"/>
</dbReference>
<evidence type="ECO:0000256" key="11">
    <source>
        <dbReference type="RuleBase" id="RU004504"/>
    </source>
</evidence>
<accession>A0A1I1MWV1</accession>
<protein>
    <recommendedName>
        <fullName evidence="10">Cysteine desulfurase IscS</fullName>
        <ecNumber evidence="10">2.8.1.7</ecNumber>
    </recommendedName>
</protein>
<evidence type="ECO:0000256" key="6">
    <source>
        <dbReference type="ARBA" id="ARBA00022898"/>
    </source>
</evidence>
<dbReference type="eggNOG" id="COG1104">
    <property type="taxonomic scope" value="Bacteria"/>
</dbReference>
<comment type="cofactor">
    <cofactor evidence="1 10 11">
        <name>pyridoxal 5'-phosphate</name>
        <dbReference type="ChEBI" id="CHEBI:597326"/>
    </cofactor>
</comment>
<evidence type="ECO:0000256" key="2">
    <source>
        <dbReference type="ARBA" id="ARBA00006490"/>
    </source>
</evidence>
<dbReference type="InterPro" id="IPR015424">
    <property type="entry name" value="PyrdxlP-dep_Trfase"/>
</dbReference>
<dbReference type="PANTHER" id="PTHR11601:SF34">
    <property type="entry name" value="CYSTEINE DESULFURASE"/>
    <property type="match status" value="1"/>
</dbReference>
<keyword evidence="7 10" id="KW-0408">Iron</keyword>
<feature type="binding site" evidence="10">
    <location>
        <position position="248"/>
    </location>
    <ligand>
        <name>pyridoxal 5'-phosphate</name>
        <dbReference type="ChEBI" id="CHEBI:597326"/>
    </ligand>
</feature>
<dbReference type="InterPro" id="IPR010240">
    <property type="entry name" value="Cys_deSase_IscS"/>
</dbReference>
<feature type="binding site" evidence="10">
    <location>
        <begin position="81"/>
        <end position="82"/>
    </location>
    <ligand>
        <name>pyridoxal 5'-phosphate</name>
        <dbReference type="ChEBI" id="CHEBI:597326"/>
    </ligand>
</feature>
<gene>
    <name evidence="10" type="primary">iscS</name>
    <name evidence="13" type="ORF">SAMN02910406_02606</name>
</gene>
<evidence type="ECO:0000259" key="12">
    <source>
        <dbReference type="Pfam" id="PF00266"/>
    </source>
</evidence>
<dbReference type="UniPathway" id="UPA00266"/>
<sequence>MIAERHSMEKPFVYADNAATTNVSDNALNAMLPYLKEQYGNPSSIYTLGMDAAKAVLNARRQVAEALGAARPSEIFFTSGGSEADNLAIKSAAEFGAKNGKRHIITTNIEHHAVLHTCEYLEKHGFEVTYLPADEDGIVSAQQVENAIREDTSIVSVMAINNEIGSILPIEEIGAVCRKKGVLFHTDAVQAIGQQYFDLKNMNIDMLSISGHKFHSPKGVGALYVRTGTPLESLIHGGAQERGKRAGTENVAGIVAMGVAITDAVSSIDERNIRLAKLRDRLIDNILADIPYSRLNGGRKLRSSGNVNISFRGIEGESLILALDIRGIAASSGSACTSGSIDPSHVLTAIGLNEELAKGSLRLTFGDGNTDEDIDYILEVLPETIKRLRSMSPMWQRICREEGIPDYTVQ</sequence>
<keyword evidence="6 10" id="KW-0663">Pyridoxal phosphate</keyword>
<evidence type="ECO:0000256" key="3">
    <source>
        <dbReference type="ARBA" id="ARBA00022490"/>
    </source>
</evidence>
<evidence type="ECO:0000256" key="1">
    <source>
        <dbReference type="ARBA" id="ARBA00001933"/>
    </source>
</evidence>
<dbReference type="Pfam" id="PF00266">
    <property type="entry name" value="Aminotran_5"/>
    <property type="match status" value="1"/>
</dbReference>
<keyword evidence="4 10" id="KW-0808">Transferase</keyword>
<evidence type="ECO:0000256" key="4">
    <source>
        <dbReference type="ARBA" id="ARBA00022679"/>
    </source>
</evidence>
<reference evidence="13 14" key="1">
    <citation type="submission" date="2016-10" db="EMBL/GenBank/DDBJ databases">
        <authorList>
            <person name="de Groot N.N."/>
        </authorList>
    </citation>
    <scope>NUCLEOTIDE SEQUENCE [LARGE SCALE GENOMIC DNA]</scope>
    <source>
        <strain evidence="13 14">AR67</strain>
    </source>
</reference>
<feature type="binding site" description="via persulfide group" evidence="10">
    <location>
        <position position="336"/>
    </location>
    <ligand>
        <name>[2Fe-2S] cluster</name>
        <dbReference type="ChEBI" id="CHEBI:190135"/>
        <note>ligand shared with IscU</note>
    </ligand>
</feature>
<dbReference type="GO" id="GO:0031071">
    <property type="term" value="F:cysteine desulfurase activity"/>
    <property type="evidence" value="ECO:0007669"/>
    <property type="project" value="UniProtKB-UniRule"/>
</dbReference>
<dbReference type="InterPro" id="IPR017772">
    <property type="entry name" value="Cys_deSase_NifS_bac/arc"/>
</dbReference>
<dbReference type="GO" id="GO:0030170">
    <property type="term" value="F:pyridoxal phosphate binding"/>
    <property type="evidence" value="ECO:0007669"/>
    <property type="project" value="UniProtKB-UniRule"/>
</dbReference>
<dbReference type="PIRSF" id="PIRSF005572">
    <property type="entry name" value="NifS"/>
    <property type="match status" value="1"/>
</dbReference>
<dbReference type="InterPro" id="IPR016454">
    <property type="entry name" value="Cysteine_dSase"/>
</dbReference>
<dbReference type="NCBIfam" id="NF002806">
    <property type="entry name" value="PRK02948.1"/>
    <property type="match status" value="1"/>
</dbReference>
<comment type="catalytic activity">
    <reaction evidence="9 10">
        <text>(sulfur carrier)-H + L-cysteine = (sulfur carrier)-SH + L-alanine</text>
        <dbReference type="Rhea" id="RHEA:43892"/>
        <dbReference type="Rhea" id="RHEA-COMP:14737"/>
        <dbReference type="Rhea" id="RHEA-COMP:14739"/>
        <dbReference type="ChEBI" id="CHEBI:29917"/>
        <dbReference type="ChEBI" id="CHEBI:35235"/>
        <dbReference type="ChEBI" id="CHEBI:57972"/>
        <dbReference type="ChEBI" id="CHEBI:64428"/>
        <dbReference type="EC" id="2.8.1.7"/>
    </reaction>
</comment>
<evidence type="ECO:0000256" key="5">
    <source>
        <dbReference type="ARBA" id="ARBA00022723"/>
    </source>
</evidence>
<comment type="pathway">
    <text evidence="10">Cofactor biosynthesis; iron-sulfur cluster biosynthesis.</text>
</comment>
<evidence type="ECO:0000256" key="9">
    <source>
        <dbReference type="ARBA" id="ARBA00050776"/>
    </source>
</evidence>
<feature type="active site" description="Cysteine persulfide intermediate" evidence="10">
    <location>
        <position position="336"/>
    </location>
</feature>
<dbReference type="Gene3D" id="3.90.1150.10">
    <property type="entry name" value="Aspartate Aminotransferase, domain 1"/>
    <property type="match status" value="1"/>
</dbReference>
<dbReference type="GO" id="GO:0044571">
    <property type="term" value="P:[2Fe-2S] cluster assembly"/>
    <property type="evidence" value="ECO:0007669"/>
    <property type="project" value="UniProtKB-UniRule"/>
</dbReference>
<dbReference type="InterPro" id="IPR000192">
    <property type="entry name" value="Aminotrans_V_dom"/>
</dbReference>
<feature type="binding site" evidence="10">
    <location>
        <position position="190"/>
    </location>
    <ligand>
        <name>pyridoxal 5'-phosphate</name>
        <dbReference type="ChEBI" id="CHEBI:597326"/>
    </ligand>
</feature>
<comment type="subunit">
    <text evidence="10">Homodimer. Forms a heterotetramer with IscU, interacts with other sulfur acceptors.</text>
</comment>
<dbReference type="EMBL" id="FOKQ01000024">
    <property type="protein sequence ID" value="SFC89382.1"/>
    <property type="molecule type" value="Genomic_DNA"/>
</dbReference>
<evidence type="ECO:0000256" key="10">
    <source>
        <dbReference type="HAMAP-Rule" id="MF_00331"/>
    </source>
</evidence>
<dbReference type="InterPro" id="IPR015422">
    <property type="entry name" value="PyrdxlP-dep_Trfase_small"/>
</dbReference>
<proteinExistence type="inferred from homology"/>
<comment type="similarity">
    <text evidence="2 10">Belongs to the class-V pyridoxal-phosphate-dependent aminotransferase family. NifS/IscS subfamily.</text>
</comment>
<dbReference type="PROSITE" id="PS00595">
    <property type="entry name" value="AA_TRANSFER_CLASS_5"/>
    <property type="match status" value="1"/>
</dbReference>
<dbReference type="AlphaFoldDB" id="A0A1I1MWV1"/>
<keyword evidence="3 10" id="KW-0963">Cytoplasm</keyword>
<dbReference type="SUPFAM" id="SSF53383">
    <property type="entry name" value="PLP-dependent transferases"/>
    <property type="match status" value="1"/>
</dbReference>
<dbReference type="Gene3D" id="3.40.640.10">
    <property type="entry name" value="Type I PLP-dependent aspartate aminotransferase-like (Major domain)"/>
    <property type="match status" value="1"/>
</dbReference>
<name>A0A1I1MWV1_RUMAL</name>
<dbReference type="InterPro" id="IPR020578">
    <property type="entry name" value="Aminotrans_V_PyrdxlP_BS"/>
</dbReference>
<keyword evidence="10" id="KW-0001">2Fe-2S</keyword>
<dbReference type="GO" id="GO:0051537">
    <property type="term" value="F:2 iron, 2 sulfur cluster binding"/>
    <property type="evidence" value="ECO:0007669"/>
    <property type="project" value="UniProtKB-UniRule"/>
</dbReference>
<feature type="modified residue" description="N6-(pyridoxal phosphate)lysine" evidence="10">
    <location>
        <position position="213"/>
    </location>
</feature>
<dbReference type="GO" id="GO:0006520">
    <property type="term" value="P:amino acid metabolic process"/>
    <property type="evidence" value="ECO:0007669"/>
    <property type="project" value="InterPro"/>
</dbReference>
<organism evidence="13 14">
    <name type="scientific">Ruminococcus albus</name>
    <dbReference type="NCBI Taxonomy" id="1264"/>
    <lineage>
        <taxon>Bacteria</taxon>
        <taxon>Bacillati</taxon>
        <taxon>Bacillota</taxon>
        <taxon>Clostridia</taxon>
        <taxon>Eubacteriales</taxon>
        <taxon>Oscillospiraceae</taxon>
        <taxon>Ruminococcus</taxon>
    </lineage>
</organism>
<comment type="subcellular location">
    <subcellularLocation>
        <location evidence="10">Cytoplasm</location>
    </subcellularLocation>
</comment>
<evidence type="ECO:0000313" key="13">
    <source>
        <dbReference type="EMBL" id="SFC89382.1"/>
    </source>
</evidence>
<dbReference type="Gene3D" id="1.10.260.50">
    <property type="match status" value="1"/>
</dbReference>